<keyword evidence="3 6" id="KW-0067">ATP-binding</keyword>
<dbReference type="Pfam" id="PF00005">
    <property type="entry name" value="ABC_tran"/>
    <property type="match status" value="1"/>
</dbReference>
<dbReference type="InterPro" id="IPR017871">
    <property type="entry name" value="ABC_transporter-like_CS"/>
</dbReference>
<keyword evidence="7" id="KW-1185">Reference proteome</keyword>
<dbReference type="GO" id="GO:0005524">
    <property type="term" value="F:ATP binding"/>
    <property type="evidence" value="ECO:0007669"/>
    <property type="project" value="UniProtKB-KW"/>
</dbReference>
<evidence type="ECO:0000256" key="1">
    <source>
        <dbReference type="ARBA" id="ARBA00022448"/>
    </source>
</evidence>
<dbReference type="Proteomes" id="UP001595923">
    <property type="component" value="Unassembled WGS sequence"/>
</dbReference>
<evidence type="ECO:0000259" key="5">
    <source>
        <dbReference type="PROSITE" id="PS50893"/>
    </source>
</evidence>
<accession>A0ABV9DTZ2</accession>
<evidence type="ECO:0000313" key="6">
    <source>
        <dbReference type="EMBL" id="MFC4561073.1"/>
    </source>
</evidence>
<feature type="compositionally biased region" description="Low complexity" evidence="4">
    <location>
        <begin position="245"/>
        <end position="266"/>
    </location>
</feature>
<sequence>MTEPPATPDPVPGRTGPAAPPADPGPAGVSVRARGLGHRFSGTADLFTGLDFDLLPGEVVGVCGPSGCGKSTLLSILAGWLPPHTGTLETTGIERTGWVFQNPFGVPGRTALDHVVLPLLAKGLDRAGAETLAGTAMADFRLEAVRDRPFRELSGGEAQRLMLARAVCSAPDLLLVDEPTAQLDLRTAGTVNRTLGAIARAGTIVVIATHDPHTREACTRVLDLAVAAGASSGGEDDGEDGGAAGAAAAGGRTPAPGAPPDGGAAP</sequence>
<keyword evidence="2" id="KW-0547">Nucleotide-binding</keyword>
<protein>
    <submittedName>
        <fullName evidence="6">ATP-binding cassette domain-containing protein</fullName>
    </submittedName>
</protein>
<name>A0ABV9DTZ2_9ACTN</name>
<reference evidence="7" key="1">
    <citation type="journal article" date="2019" name="Int. J. Syst. Evol. Microbiol.">
        <title>The Global Catalogue of Microorganisms (GCM) 10K type strain sequencing project: providing services to taxonomists for standard genome sequencing and annotation.</title>
        <authorList>
            <consortium name="The Broad Institute Genomics Platform"/>
            <consortium name="The Broad Institute Genome Sequencing Center for Infectious Disease"/>
            <person name="Wu L."/>
            <person name="Ma J."/>
        </authorList>
    </citation>
    <scope>NUCLEOTIDE SEQUENCE [LARGE SCALE GENOMIC DNA]</scope>
    <source>
        <strain evidence="7">XZYJ18</strain>
    </source>
</reference>
<dbReference type="InterPro" id="IPR003593">
    <property type="entry name" value="AAA+_ATPase"/>
</dbReference>
<feature type="region of interest" description="Disordered" evidence="4">
    <location>
        <begin position="1"/>
        <end position="28"/>
    </location>
</feature>
<organism evidence="6 7">
    <name type="scientific">Nocardiopsis mangrovi</name>
    <dbReference type="NCBI Taxonomy" id="1179818"/>
    <lineage>
        <taxon>Bacteria</taxon>
        <taxon>Bacillati</taxon>
        <taxon>Actinomycetota</taxon>
        <taxon>Actinomycetes</taxon>
        <taxon>Streptosporangiales</taxon>
        <taxon>Nocardiopsidaceae</taxon>
        <taxon>Nocardiopsis</taxon>
    </lineage>
</organism>
<keyword evidence="1" id="KW-0813">Transport</keyword>
<proteinExistence type="predicted"/>
<dbReference type="EMBL" id="JBHSFQ010000003">
    <property type="protein sequence ID" value="MFC4561073.1"/>
    <property type="molecule type" value="Genomic_DNA"/>
</dbReference>
<comment type="caution">
    <text evidence="6">The sequence shown here is derived from an EMBL/GenBank/DDBJ whole genome shotgun (WGS) entry which is preliminary data.</text>
</comment>
<dbReference type="PROSITE" id="PS50893">
    <property type="entry name" value="ABC_TRANSPORTER_2"/>
    <property type="match status" value="1"/>
</dbReference>
<dbReference type="PANTHER" id="PTHR42788:SF19">
    <property type="entry name" value="ALIPHATIC SULFONATES IMPORT ATP-BINDING PROTEIN SSUB 2"/>
    <property type="match status" value="1"/>
</dbReference>
<dbReference type="RefSeq" id="WP_378571695.1">
    <property type="nucleotide sequence ID" value="NZ_JBHSFQ010000003.1"/>
</dbReference>
<evidence type="ECO:0000256" key="2">
    <source>
        <dbReference type="ARBA" id="ARBA00022741"/>
    </source>
</evidence>
<dbReference type="InterPro" id="IPR003439">
    <property type="entry name" value="ABC_transporter-like_ATP-bd"/>
</dbReference>
<gene>
    <name evidence="6" type="ORF">ACFO4E_04300</name>
</gene>
<evidence type="ECO:0000256" key="4">
    <source>
        <dbReference type="SAM" id="MobiDB-lite"/>
    </source>
</evidence>
<dbReference type="InterPro" id="IPR027417">
    <property type="entry name" value="P-loop_NTPase"/>
</dbReference>
<dbReference type="SMART" id="SM00382">
    <property type="entry name" value="AAA"/>
    <property type="match status" value="1"/>
</dbReference>
<feature type="domain" description="ABC transporter" evidence="5">
    <location>
        <begin position="31"/>
        <end position="251"/>
    </location>
</feature>
<evidence type="ECO:0000256" key="3">
    <source>
        <dbReference type="ARBA" id="ARBA00022840"/>
    </source>
</evidence>
<dbReference type="InterPro" id="IPR050166">
    <property type="entry name" value="ABC_transporter_ATP-bind"/>
</dbReference>
<dbReference type="SUPFAM" id="SSF52540">
    <property type="entry name" value="P-loop containing nucleoside triphosphate hydrolases"/>
    <property type="match status" value="1"/>
</dbReference>
<dbReference type="Gene3D" id="3.40.50.300">
    <property type="entry name" value="P-loop containing nucleotide triphosphate hydrolases"/>
    <property type="match status" value="1"/>
</dbReference>
<dbReference type="PROSITE" id="PS00211">
    <property type="entry name" value="ABC_TRANSPORTER_1"/>
    <property type="match status" value="1"/>
</dbReference>
<evidence type="ECO:0000313" key="7">
    <source>
        <dbReference type="Proteomes" id="UP001595923"/>
    </source>
</evidence>
<dbReference type="PANTHER" id="PTHR42788">
    <property type="entry name" value="TAURINE IMPORT ATP-BINDING PROTEIN-RELATED"/>
    <property type="match status" value="1"/>
</dbReference>
<feature type="compositionally biased region" description="Pro residues" evidence="4">
    <location>
        <begin position="1"/>
        <end position="11"/>
    </location>
</feature>
<feature type="region of interest" description="Disordered" evidence="4">
    <location>
        <begin position="229"/>
        <end position="266"/>
    </location>
</feature>